<reference evidence="1 2" key="1">
    <citation type="journal article" date="2019" name="Nat. Ecol. Evol.">
        <title>Megaphylogeny resolves global patterns of mushroom evolution.</title>
        <authorList>
            <person name="Varga T."/>
            <person name="Krizsan K."/>
            <person name="Foldi C."/>
            <person name="Dima B."/>
            <person name="Sanchez-Garcia M."/>
            <person name="Sanchez-Ramirez S."/>
            <person name="Szollosi G.J."/>
            <person name="Szarkandi J.G."/>
            <person name="Papp V."/>
            <person name="Albert L."/>
            <person name="Andreopoulos W."/>
            <person name="Angelini C."/>
            <person name="Antonin V."/>
            <person name="Barry K.W."/>
            <person name="Bougher N.L."/>
            <person name="Buchanan P."/>
            <person name="Buyck B."/>
            <person name="Bense V."/>
            <person name="Catcheside P."/>
            <person name="Chovatia M."/>
            <person name="Cooper J."/>
            <person name="Damon W."/>
            <person name="Desjardin D."/>
            <person name="Finy P."/>
            <person name="Geml J."/>
            <person name="Haridas S."/>
            <person name="Hughes K."/>
            <person name="Justo A."/>
            <person name="Karasinski D."/>
            <person name="Kautmanova I."/>
            <person name="Kiss B."/>
            <person name="Kocsube S."/>
            <person name="Kotiranta H."/>
            <person name="LaButti K.M."/>
            <person name="Lechner B.E."/>
            <person name="Liimatainen K."/>
            <person name="Lipzen A."/>
            <person name="Lukacs Z."/>
            <person name="Mihaltcheva S."/>
            <person name="Morgado L.N."/>
            <person name="Niskanen T."/>
            <person name="Noordeloos M.E."/>
            <person name="Ohm R.A."/>
            <person name="Ortiz-Santana B."/>
            <person name="Ovrebo C."/>
            <person name="Racz N."/>
            <person name="Riley R."/>
            <person name="Savchenko A."/>
            <person name="Shiryaev A."/>
            <person name="Soop K."/>
            <person name="Spirin V."/>
            <person name="Szebenyi C."/>
            <person name="Tomsovsky M."/>
            <person name="Tulloss R.E."/>
            <person name="Uehling J."/>
            <person name="Grigoriev I.V."/>
            <person name="Vagvolgyi C."/>
            <person name="Papp T."/>
            <person name="Martin F.M."/>
            <person name="Miettinen O."/>
            <person name="Hibbett D.S."/>
            <person name="Nagy L.G."/>
        </authorList>
    </citation>
    <scope>NUCLEOTIDE SEQUENCE [LARGE SCALE GENOMIC DNA]</scope>
    <source>
        <strain evidence="1 2">NL-1719</strain>
    </source>
</reference>
<sequence length="324" mass="36057">MTRSKRAAQAAIASATPSAYSVASDFSVASPALAATSAQRSLTIGSLASHDPELRNLPSRAEVYLRNEERIRELLKRVLPDPVPLLDASECGRENHVMEDLELLTSTDHFCCWSYNCRQCGRKILTDSRRIQDFDDAVGNSLRQWLRIRGELADLDDKVATPAAVASPSSSFQPITNSNSPTRLRPLLSVLFPGVASPVNLDVSKRLAVKFWYSDGTSRQYFLHTESDGAFVLADFYAVIDPALCHPLGTIEVYSREYMAWLGCHAFTRFYPRQDQVFLLKQGCFDPPDLSDYLDACPGDWESDEMRVSRVARSKAKGKARAIN</sequence>
<keyword evidence="2" id="KW-1185">Reference proteome</keyword>
<proteinExistence type="predicted"/>
<evidence type="ECO:0000313" key="2">
    <source>
        <dbReference type="Proteomes" id="UP000308600"/>
    </source>
</evidence>
<accession>A0ACD3A7V2</accession>
<gene>
    <name evidence="1" type="ORF">BDN72DRAFT_903907</name>
</gene>
<evidence type="ECO:0000313" key="1">
    <source>
        <dbReference type="EMBL" id="TFK61662.1"/>
    </source>
</evidence>
<dbReference type="EMBL" id="ML208639">
    <property type="protein sequence ID" value="TFK61662.1"/>
    <property type="molecule type" value="Genomic_DNA"/>
</dbReference>
<name>A0ACD3A7V2_9AGAR</name>
<dbReference type="Proteomes" id="UP000308600">
    <property type="component" value="Unassembled WGS sequence"/>
</dbReference>
<organism evidence="1 2">
    <name type="scientific">Pluteus cervinus</name>
    <dbReference type="NCBI Taxonomy" id="181527"/>
    <lineage>
        <taxon>Eukaryota</taxon>
        <taxon>Fungi</taxon>
        <taxon>Dikarya</taxon>
        <taxon>Basidiomycota</taxon>
        <taxon>Agaricomycotina</taxon>
        <taxon>Agaricomycetes</taxon>
        <taxon>Agaricomycetidae</taxon>
        <taxon>Agaricales</taxon>
        <taxon>Pluteineae</taxon>
        <taxon>Pluteaceae</taxon>
        <taxon>Pluteus</taxon>
    </lineage>
</organism>
<protein>
    <submittedName>
        <fullName evidence="1">Uncharacterized protein</fullName>
    </submittedName>
</protein>